<name>A0A3S4ZXJ8_9PLAT</name>
<evidence type="ECO:0000256" key="1">
    <source>
        <dbReference type="SAM" id="MobiDB-lite"/>
    </source>
</evidence>
<evidence type="ECO:0000313" key="3">
    <source>
        <dbReference type="Proteomes" id="UP000784294"/>
    </source>
</evidence>
<protein>
    <submittedName>
        <fullName evidence="2">Uncharacterized protein</fullName>
    </submittedName>
</protein>
<keyword evidence="3" id="KW-1185">Reference proteome</keyword>
<reference evidence="2" key="1">
    <citation type="submission" date="2018-11" db="EMBL/GenBank/DDBJ databases">
        <authorList>
            <consortium name="Pathogen Informatics"/>
        </authorList>
    </citation>
    <scope>NUCLEOTIDE SEQUENCE</scope>
</reference>
<sequence length="106" mass="11889">MLTCPHTIWNLAVCLKYKSCLQLTSKPRQEAHFAKHLGPPGPKAKSSRRRNGRKTFRFYDACTAPDSPKFPAQFTGGLLQIMPPGLRLACFLRSELMQAGGDEERL</sequence>
<dbReference type="Proteomes" id="UP000784294">
    <property type="component" value="Unassembled WGS sequence"/>
</dbReference>
<feature type="region of interest" description="Disordered" evidence="1">
    <location>
        <begin position="31"/>
        <end position="52"/>
    </location>
</feature>
<accession>A0A3S4ZXJ8</accession>
<dbReference type="AlphaFoldDB" id="A0A3S4ZXJ8"/>
<proteinExistence type="predicted"/>
<gene>
    <name evidence="2" type="ORF">PXEA_LOCUS7907</name>
</gene>
<evidence type="ECO:0000313" key="2">
    <source>
        <dbReference type="EMBL" id="VEL14467.1"/>
    </source>
</evidence>
<dbReference type="EMBL" id="CAAALY010021248">
    <property type="protein sequence ID" value="VEL14467.1"/>
    <property type="molecule type" value="Genomic_DNA"/>
</dbReference>
<organism evidence="2 3">
    <name type="scientific">Protopolystoma xenopodis</name>
    <dbReference type="NCBI Taxonomy" id="117903"/>
    <lineage>
        <taxon>Eukaryota</taxon>
        <taxon>Metazoa</taxon>
        <taxon>Spiralia</taxon>
        <taxon>Lophotrochozoa</taxon>
        <taxon>Platyhelminthes</taxon>
        <taxon>Monogenea</taxon>
        <taxon>Polyopisthocotylea</taxon>
        <taxon>Polystomatidea</taxon>
        <taxon>Polystomatidae</taxon>
        <taxon>Protopolystoma</taxon>
    </lineage>
</organism>
<comment type="caution">
    <text evidence="2">The sequence shown here is derived from an EMBL/GenBank/DDBJ whole genome shotgun (WGS) entry which is preliminary data.</text>
</comment>